<proteinExistence type="predicted"/>
<keyword evidence="1" id="KW-0677">Repeat</keyword>
<dbReference type="NCBIfam" id="TIGR00756">
    <property type="entry name" value="PPR"/>
    <property type="match status" value="10"/>
</dbReference>
<dbReference type="FunFam" id="1.25.40.10:FF:000031">
    <property type="entry name" value="Pentatricopeptide repeat-containing protein mitochondrial"/>
    <property type="match status" value="1"/>
</dbReference>
<feature type="repeat" description="PPR" evidence="3">
    <location>
        <begin position="229"/>
        <end position="259"/>
    </location>
</feature>
<dbReference type="GO" id="GO:0009451">
    <property type="term" value="P:RNA modification"/>
    <property type="evidence" value="ECO:0007669"/>
    <property type="project" value="InterPro"/>
</dbReference>
<dbReference type="Pfam" id="PF14432">
    <property type="entry name" value="DYW_deaminase"/>
    <property type="match status" value="1"/>
</dbReference>
<dbReference type="GO" id="GO:0048731">
    <property type="term" value="P:system development"/>
    <property type="evidence" value="ECO:0007669"/>
    <property type="project" value="UniProtKB-ARBA"/>
</dbReference>
<sequence>MLSATYRDANQPTTDKSCLLQYRAVPMPSQWQMEMSLSPRSPLILILMRRSFSNHLESTVVNQKEKEDPHPHVIKWNKAIACHMRLGHLARAQQLFDQMPRTTLSLSSYNTMLSGYVSNSHFAHAISLFSRMPSRDIISYNTMLSCHVRSGHLLTARQLFDQMPVKDQVSYNTMISAYARHGLLHQAKELFDQAPLTNNISWNGLLAAYIQSGNFQLAKQLFQSKPKWDVISWNSIIAGYVQQKQMCEAKKLFHKMPYRDIVSWNTIISGYAQSGDMTEARRLFDIMPVEKDVFTWTAVLSGYAKNGNVEEAMNIFEKMPQRNVVSWNAIIAACMQNRRFNEAKKLFDQMPCRDQVTWNTMLTAYGNAGMIQEAREMFYKMPHRDTVSWSAMLAAYSQVGLSEEVLQLFREMFSGGTKANCSAYACVLSTCADMATLNYGTQLHGQLFKVGYGMGCFVANVLLAFYFKCGSMDDAQKAFDEMHERDTVSWNTMISGYARHGFGWKAWEVFDLMKQTQIKPDDITLVGVLSASSHTGLVDKGISLFYTMEQVYGITPKPAHYTCMIDLLGRAGRLKEAQSLVKEMPFEPEPTTWGALLGASRVHHEPEIGIWAAEKIFELEPNNTGMYVLLSNLYASYGKWSDVLKTRVLMGERGVRKVPGFSWIEVKNKVHVFSVGDSAHPDKQRIYQFLEELDLKMKKAGYVSATEIVLHDVEEEEKVHMLRYHSERLAVAFGILNVPLGRPIRIIKNLRVCEDCHNAIKYVAKIENRLIVLRDSNRFHHFSGGSCSCGDYW</sequence>
<evidence type="ECO:0000313" key="6">
    <source>
        <dbReference type="Proteomes" id="UP001210211"/>
    </source>
</evidence>
<dbReference type="GO" id="GO:0003723">
    <property type="term" value="F:RNA binding"/>
    <property type="evidence" value="ECO:0007669"/>
    <property type="project" value="InterPro"/>
</dbReference>
<evidence type="ECO:0000256" key="3">
    <source>
        <dbReference type="PROSITE-ProRule" id="PRU00708"/>
    </source>
</evidence>
<evidence type="ECO:0000256" key="2">
    <source>
        <dbReference type="ARBA" id="ARBA00022946"/>
    </source>
</evidence>
<comment type="caution">
    <text evidence="5">The sequence shown here is derived from an EMBL/GenBank/DDBJ whole genome shotgun (WGS) entry which is preliminary data.</text>
</comment>
<reference evidence="5 6" key="1">
    <citation type="journal article" date="2022" name="Cell">
        <title>Repeat-based holocentromeres influence genome architecture and karyotype evolution.</title>
        <authorList>
            <person name="Hofstatter P.G."/>
            <person name="Thangavel G."/>
            <person name="Lux T."/>
            <person name="Neumann P."/>
            <person name="Vondrak T."/>
            <person name="Novak P."/>
            <person name="Zhang M."/>
            <person name="Costa L."/>
            <person name="Castellani M."/>
            <person name="Scott A."/>
            <person name="Toegelov H."/>
            <person name="Fuchs J."/>
            <person name="Mata-Sucre Y."/>
            <person name="Dias Y."/>
            <person name="Vanzela A.L.L."/>
            <person name="Huettel B."/>
            <person name="Almeida C.C.S."/>
            <person name="Simkova H."/>
            <person name="Souza G."/>
            <person name="Pedrosa-Harand A."/>
            <person name="Macas J."/>
            <person name="Mayer K.F.X."/>
            <person name="Houben A."/>
            <person name="Marques A."/>
        </authorList>
    </citation>
    <scope>NUCLEOTIDE SEQUENCE [LARGE SCALE GENOMIC DNA]</scope>
    <source>
        <strain evidence="5">RhyTen1mFocal</strain>
    </source>
</reference>
<feature type="repeat" description="PPR" evidence="3">
    <location>
        <begin position="167"/>
        <end position="201"/>
    </location>
</feature>
<dbReference type="InterPro" id="IPR002885">
    <property type="entry name" value="PPR_rpt"/>
</dbReference>
<feature type="repeat" description="PPR" evidence="3">
    <location>
        <begin position="105"/>
        <end position="139"/>
    </location>
</feature>
<dbReference type="InterPro" id="IPR011990">
    <property type="entry name" value="TPR-like_helical_dom_sf"/>
</dbReference>
<dbReference type="Proteomes" id="UP001210211">
    <property type="component" value="Unassembled WGS sequence"/>
</dbReference>
<keyword evidence="6" id="KW-1185">Reference proteome</keyword>
<evidence type="ECO:0000313" key="5">
    <source>
        <dbReference type="EMBL" id="KAJ3709343.1"/>
    </source>
</evidence>
<evidence type="ECO:0000259" key="4">
    <source>
        <dbReference type="Pfam" id="PF14432"/>
    </source>
</evidence>
<dbReference type="Gene3D" id="1.25.40.10">
    <property type="entry name" value="Tetratricopeptide repeat domain"/>
    <property type="match status" value="7"/>
</dbReference>
<dbReference type="Pfam" id="PF13041">
    <property type="entry name" value="PPR_2"/>
    <property type="match status" value="1"/>
</dbReference>
<dbReference type="EMBL" id="JAMRDG010000001">
    <property type="protein sequence ID" value="KAJ3709343.1"/>
    <property type="molecule type" value="Genomic_DNA"/>
</dbReference>
<dbReference type="AlphaFoldDB" id="A0AAD6A4T1"/>
<dbReference type="GO" id="GO:0008270">
    <property type="term" value="F:zinc ion binding"/>
    <property type="evidence" value="ECO:0007669"/>
    <property type="project" value="InterPro"/>
</dbReference>
<gene>
    <name evidence="5" type="ORF">LUZ61_013048</name>
</gene>
<feature type="repeat" description="PPR" evidence="3">
    <location>
        <begin position="486"/>
        <end position="520"/>
    </location>
</feature>
<dbReference type="PANTHER" id="PTHR47926">
    <property type="entry name" value="PENTATRICOPEPTIDE REPEAT-CONTAINING PROTEIN"/>
    <property type="match status" value="1"/>
</dbReference>
<keyword evidence="2" id="KW-0809">Transit peptide</keyword>
<organism evidence="5 6">
    <name type="scientific">Rhynchospora tenuis</name>
    <dbReference type="NCBI Taxonomy" id="198213"/>
    <lineage>
        <taxon>Eukaryota</taxon>
        <taxon>Viridiplantae</taxon>
        <taxon>Streptophyta</taxon>
        <taxon>Embryophyta</taxon>
        <taxon>Tracheophyta</taxon>
        <taxon>Spermatophyta</taxon>
        <taxon>Magnoliopsida</taxon>
        <taxon>Liliopsida</taxon>
        <taxon>Poales</taxon>
        <taxon>Cyperaceae</taxon>
        <taxon>Cyperoideae</taxon>
        <taxon>Rhynchosporeae</taxon>
        <taxon>Rhynchospora</taxon>
    </lineage>
</organism>
<dbReference type="FunFam" id="1.25.40.10:FF:000366">
    <property type="entry name" value="Pentatricopeptide (PPR) repeat-containing protein"/>
    <property type="match status" value="1"/>
</dbReference>
<dbReference type="Pfam" id="PF12854">
    <property type="entry name" value="PPR_1"/>
    <property type="match status" value="1"/>
</dbReference>
<feature type="repeat" description="PPR" evidence="3">
    <location>
        <begin position="354"/>
        <end position="388"/>
    </location>
</feature>
<name>A0AAD6A4T1_9POAL</name>
<dbReference type="Pfam" id="PF20431">
    <property type="entry name" value="E_motif"/>
    <property type="match status" value="1"/>
</dbReference>
<dbReference type="PANTHER" id="PTHR47926:SF433">
    <property type="entry name" value="PENTATRICOPEPTIDE REPEAT-CONTAINING PROTEIN"/>
    <property type="match status" value="1"/>
</dbReference>
<dbReference type="FunFam" id="1.25.40.10:FF:000125">
    <property type="entry name" value="Pentatricopeptide repeat-containing protein"/>
    <property type="match status" value="2"/>
</dbReference>
<dbReference type="SUPFAM" id="SSF48452">
    <property type="entry name" value="TPR-like"/>
    <property type="match status" value="1"/>
</dbReference>
<dbReference type="InterPro" id="IPR032867">
    <property type="entry name" value="DYW_dom"/>
</dbReference>
<feature type="repeat" description="PPR" evidence="3">
    <location>
        <begin position="260"/>
        <end position="290"/>
    </location>
</feature>
<protein>
    <recommendedName>
        <fullName evidence="4">DYW domain-containing protein</fullName>
    </recommendedName>
</protein>
<evidence type="ECO:0000256" key="1">
    <source>
        <dbReference type="ARBA" id="ARBA00022737"/>
    </source>
</evidence>
<dbReference type="Pfam" id="PF01535">
    <property type="entry name" value="PPR"/>
    <property type="match status" value="10"/>
</dbReference>
<feature type="repeat" description="PPR" evidence="3">
    <location>
        <begin position="292"/>
        <end position="326"/>
    </location>
</feature>
<dbReference type="InterPro" id="IPR046960">
    <property type="entry name" value="PPR_At4g14850-like_plant"/>
</dbReference>
<dbReference type="PROSITE" id="PS51375">
    <property type="entry name" value="PPR"/>
    <property type="match status" value="7"/>
</dbReference>
<accession>A0AAD6A4T1</accession>
<dbReference type="InterPro" id="IPR046848">
    <property type="entry name" value="E_motif"/>
</dbReference>
<feature type="domain" description="DYW" evidence="4">
    <location>
        <begin position="701"/>
        <end position="793"/>
    </location>
</feature>